<feature type="chain" id="PRO_5026296892" description="RxLR effector protein" evidence="2">
    <location>
        <begin position="40"/>
        <end position="92"/>
    </location>
</feature>
<evidence type="ECO:0000256" key="1">
    <source>
        <dbReference type="SAM" id="MobiDB-lite"/>
    </source>
</evidence>
<name>A0A6G0JGQ1_9STRA</name>
<feature type="signal peptide" evidence="2">
    <location>
        <begin position="1"/>
        <end position="39"/>
    </location>
</feature>
<accession>A0A6G0JGQ1</accession>
<proteinExistence type="predicted"/>
<organism evidence="3 4">
    <name type="scientific">Phytophthora fragariae</name>
    <dbReference type="NCBI Taxonomy" id="53985"/>
    <lineage>
        <taxon>Eukaryota</taxon>
        <taxon>Sar</taxon>
        <taxon>Stramenopiles</taxon>
        <taxon>Oomycota</taxon>
        <taxon>Peronosporomycetes</taxon>
        <taxon>Peronosporales</taxon>
        <taxon>Peronosporaceae</taxon>
        <taxon>Phytophthora</taxon>
    </lineage>
</organism>
<dbReference type="Proteomes" id="UP000488956">
    <property type="component" value="Unassembled WGS sequence"/>
</dbReference>
<feature type="compositionally biased region" description="Polar residues" evidence="1">
    <location>
        <begin position="38"/>
        <end position="53"/>
    </location>
</feature>
<keyword evidence="2" id="KW-0732">Signal</keyword>
<protein>
    <recommendedName>
        <fullName evidence="5">RxLR effector protein</fullName>
    </recommendedName>
</protein>
<evidence type="ECO:0000256" key="2">
    <source>
        <dbReference type="SAM" id="SignalP"/>
    </source>
</evidence>
<feature type="region of interest" description="Disordered" evidence="1">
    <location>
        <begin position="38"/>
        <end position="60"/>
    </location>
</feature>
<dbReference type="EMBL" id="QXFX01007612">
    <property type="protein sequence ID" value="KAE9056664.1"/>
    <property type="molecule type" value="Genomic_DNA"/>
</dbReference>
<reference evidence="3 4" key="1">
    <citation type="submission" date="2018-09" db="EMBL/GenBank/DDBJ databases">
        <title>Genomic investigation of the strawberry pathogen Phytophthora fragariae indicates pathogenicity is determined by transcriptional variation in three key races.</title>
        <authorList>
            <person name="Adams T.M."/>
            <person name="Armitage A.D."/>
            <person name="Sobczyk M.K."/>
            <person name="Bates H.J."/>
            <person name="Dunwell J.M."/>
            <person name="Nellist C.F."/>
            <person name="Harrison R.J."/>
        </authorList>
    </citation>
    <scope>NUCLEOTIDE SEQUENCE [LARGE SCALE GENOMIC DNA]</scope>
    <source>
        <strain evidence="3 4">ONT-3</strain>
    </source>
</reference>
<sequence length="92" mass="9808">MGFCYLITAPGNASSAPKSVEARLLVTLLIASFLTASDAHSTARRSPTVSSLSREAASKRPGTILIRPQLPPHFLANISSSAQCCFSNCEQW</sequence>
<evidence type="ECO:0000313" key="3">
    <source>
        <dbReference type="EMBL" id="KAE9056664.1"/>
    </source>
</evidence>
<evidence type="ECO:0008006" key="5">
    <source>
        <dbReference type="Google" id="ProtNLM"/>
    </source>
</evidence>
<dbReference type="AlphaFoldDB" id="A0A6G0JGQ1"/>
<comment type="caution">
    <text evidence="3">The sequence shown here is derived from an EMBL/GenBank/DDBJ whole genome shotgun (WGS) entry which is preliminary data.</text>
</comment>
<gene>
    <name evidence="3" type="ORF">PF010_g31679</name>
</gene>
<evidence type="ECO:0000313" key="4">
    <source>
        <dbReference type="Proteomes" id="UP000488956"/>
    </source>
</evidence>